<keyword evidence="3" id="KW-1185">Reference proteome</keyword>
<feature type="region of interest" description="Disordered" evidence="1">
    <location>
        <begin position="220"/>
        <end position="310"/>
    </location>
</feature>
<evidence type="ECO:0000256" key="1">
    <source>
        <dbReference type="SAM" id="MobiDB-lite"/>
    </source>
</evidence>
<dbReference type="AlphaFoldDB" id="A0AA38Y0I8"/>
<dbReference type="EMBL" id="JAPDRN010000058">
    <property type="protein sequence ID" value="KAJ9631301.1"/>
    <property type="molecule type" value="Genomic_DNA"/>
</dbReference>
<sequence length="563" mass="61983">MVTLILLNPALDTPISYLWGHDQYEVCVDCVRARECRTCDGETKTTFKLCEVHRDILSFTDIFIALSLFSHHQLVDIFKIVQKRIMFKPLYDEETYDVATLDDIRDKIYPLYSSLPGSNEKRKSILKNLKVVTVSRPTPFWRRRTPAIPNNTTTIIINNNNKEAEHDDDDDDPLPIPIITYVHGKGCIFSDSPDVVIKPAEFVKAIDDLAKTRHDKLTKILDERVSQPEHQPPVTDTGKEGGDGGGGRAHAGSTSSASLSSDTATTTTVSLSSGLSTCSTEDSKTNKKSHTTVTTTSWEEEVGSESDYGHETYYERRQAQEAKEEAEVMALIARLAAEETTRRIRDEKARLEACMATSGLAKGLYFKRCNGMFRNALDDELLLPLSPSTCTSTAPGVDTSTARKGIESIDVNKNDSSKSTTTTLATDMVTTTTKTIPPVSDGAGAGAGECTLSGAGYSLLAHQENIHTFPASSTTESDGDDDDEDDEDDNDTFYDAIERARANPQIFKFITPVLMSREALVRDGKVEAGNLEKASWSFNNLERRARRRPPPPPSSHPPSASTK</sequence>
<dbReference type="Proteomes" id="UP001172681">
    <property type="component" value="Unassembled WGS sequence"/>
</dbReference>
<gene>
    <name evidence="2" type="ORF">H2204_008243</name>
</gene>
<feature type="compositionally biased region" description="Low complexity" evidence="1">
    <location>
        <begin position="250"/>
        <end position="280"/>
    </location>
</feature>
<evidence type="ECO:0000313" key="3">
    <source>
        <dbReference type="Proteomes" id="UP001172681"/>
    </source>
</evidence>
<organism evidence="2 3">
    <name type="scientific">Knufia peltigerae</name>
    <dbReference type="NCBI Taxonomy" id="1002370"/>
    <lineage>
        <taxon>Eukaryota</taxon>
        <taxon>Fungi</taxon>
        <taxon>Dikarya</taxon>
        <taxon>Ascomycota</taxon>
        <taxon>Pezizomycotina</taxon>
        <taxon>Eurotiomycetes</taxon>
        <taxon>Chaetothyriomycetidae</taxon>
        <taxon>Chaetothyriales</taxon>
        <taxon>Trichomeriaceae</taxon>
        <taxon>Knufia</taxon>
    </lineage>
</organism>
<accession>A0AA38Y0I8</accession>
<protein>
    <submittedName>
        <fullName evidence="2">Uncharacterized protein</fullName>
    </submittedName>
</protein>
<evidence type="ECO:0000313" key="2">
    <source>
        <dbReference type="EMBL" id="KAJ9631301.1"/>
    </source>
</evidence>
<feature type="region of interest" description="Disordered" evidence="1">
    <location>
        <begin position="468"/>
        <end position="490"/>
    </location>
</feature>
<comment type="caution">
    <text evidence="2">The sequence shown here is derived from an EMBL/GenBank/DDBJ whole genome shotgun (WGS) entry which is preliminary data.</text>
</comment>
<feature type="compositionally biased region" description="Acidic residues" evidence="1">
    <location>
        <begin position="477"/>
        <end position="490"/>
    </location>
</feature>
<reference evidence="2" key="1">
    <citation type="submission" date="2022-10" db="EMBL/GenBank/DDBJ databases">
        <title>Culturing micro-colonial fungi from biological soil crusts in the Mojave desert and describing Neophaeococcomyces mojavensis, and introducing the new genera and species Taxawa tesnikishii.</title>
        <authorList>
            <person name="Kurbessoian T."/>
            <person name="Stajich J.E."/>
        </authorList>
    </citation>
    <scope>NUCLEOTIDE SEQUENCE</scope>
    <source>
        <strain evidence="2">TK_35</strain>
    </source>
</reference>
<name>A0AA38Y0I8_9EURO</name>
<feature type="region of interest" description="Disordered" evidence="1">
    <location>
        <begin position="526"/>
        <end position="563"/>
    </location>
</feature>
<proteinExistence type="predicted"/>